<dbReference type="PANTHER" id="PTHR24221">
    <property type="entry name" value="ATP-BINDING CASSETTE SUB-FAMILY B"/>
    <property type="match status" value="1"/>
</dbReference>
<accession>A0A9D1NS76</accession>
<dbReference type="AlphaFoldDB" id="A0A9D1NS76"/>
<dbReference type="InterPro" id="IPR003593">
    <property type="entry name" value="AAA+_ATPase"/>
</dbReference>
<sequence length="669" mass="76029">MPGPMRPGGIRAKVSPPSGIKDVPRYLRELIGGFFVRFLYIVRLVWDTGHWILFAMSFMALMNGIIPVLTQLASRGILNSLQLTLTDDSGGSFWQSKILTWLIIYFSIVTYQRISDNINNAINRIAGEQIVRTVKTRIMEKSKEIDLASFDSPAFYEKLENANREAGNRPITVLSQMFQIISVIIQIVGFIIVMASAPGMWWSVLLVAAVSIPAAIINFVYRRKNFEYTFRRSKDRRQMSYYSDLLVNKDLVKEVRMFDLSDTLISRFQRVFESYYKGLIKLIRDENIWHAVISLISSGSMLILYLLITMMVFDKRIMIGDYSLYTGAISSISSCIGYLITMSAHIYEGTLFIDNLIAYMSERPTVVPRLSTPRRVNHGGEHTIEFRNVYFRYPGTDRDVLKDVSLTLRPGETMVLVGLNGAGKTTFLKLLTRLYDPTAGEIYLDGYDLREYDVKDLYSMFGIIFQDFGKYAFTIGENIHFGNIHKEYSEKDVVRAARESNAIEYISRLPMGLDTPLMRWFEPEATDLSIGQWQKLAISRAFYSDSDVLILDEPTASLDPIAEQEIFNQFDRLRQSKTTIFVSHRLSSATIASLIVVLEDGMVEETGTHAELMEKKGKYYTLFSTQAKRYIQDPAIAGEEQPPVGRDGGRRPENGMNGLHTASEAGMTV</sequence>
<comment type="caution">
    <text evidence="11">The sequence shown here is derived from an EMBL/GenBank/DDBJ whole genome shotgun (WGS) entry which is preliminary data.</text>
</comment>
<evidence type="ECO:0000313" key="11">
    <source>
        <dbReference type="EMBL" id="HIV11075.1"/>
    </source>
</evidence>
<keyword evidence="6 8" id="KW-0472">Membrane</keyword>
<dbReference type="PROSITE" id="PS50929">
    <property type="entry name" value="ABC_TM1F"/>
    <property type="match status" value="1"/>
</dbReference>
<name>A0A9D1NS76_9FIRM</name>
<evidence type="ECO:0000256" key="2">
    <source>
        <dbReference type="ARBA" id="ARBA00022692"/>
    </source>
</evidence>
<dbReference type="InterPro" id="IPR003439">
    <property type="entry name" value="ABC_transporter-like_ATP-bd"/>
</dbReference>
<evidence type="ECO:0000256" key="6">
    <source>
        <dbReference type="ARBA" id="ARBA00023136"/>
    </source>
</evidence>
<feature type="transmembrane region" description="Helical" evidence="8">
    <location>
        <begin position="93"/>
        <end position="111"/>
    </location>
</feature>
<reference evidence="11" key="2">
    <citation type="journal article" date="2021" name="PeerJ">
        <title>Extensive microbial diversity within the chicken gut microbiome revealed by metagenomics and culture.</title>
        <authorList>
            <person name="Gilroy R."/>
            <person name="Ravi A."/>
            <person name="Getino M."/>
            <person name="Pursley I."/>
            <person name="Horton D.L."/>
            <person name="Alikhan N.F."/>
            <person name="Baker D."/>
            <person name="Gharbi K."/>
            <person name="Hall N."/>
            <person name="Watson M."/>
            <person name="Adriaenssens E.M."/>
            <person name="Foster-Nyarko E."/>
            <person name="Jarju S."/>
            <person name="Secka A."/>
            <person name="Antonio M."/>
            <person name="Oren A."/>
            <person name="Chaudhuri R.R."/>
            <person name="La Ragione R."/>
            <person name="Hildebrand F."/>
            <person name="Pallen M.J."/>
        </authorList>
    </citation>
    <scope>NUCLEOTIDE SEQUENCE</scope>
    <source>
        <strain evidence="11">1370</strain>
    </source>
</reference>
<evidence type="ECO:0000256" key="5">
    <source>
        <dbReference type="ARBA" id="ARBA00022989"/>
    </source>
</evidence>
<feature type="transmembrane region" description="Helical" evidence="8">
    <location>
        <begin position="288"/>
        <end position="310"/>
    </location>
</feature>
<keyword evidence="5 8" id="KW-1133">Transmembrane helix</keyword>
<dbReference type="PANTHER" id="PTHR24221:SF646">
    <property type="entry name" value="HAEMOLYSIN SECRETION ATP-BINDING PROTEIN"/>
    <property type="match status" value="1"/>
</dbReference>
<evidence type="ECO:0000256" key="8">
    <source>
        <dbReference type="SAM" id="Phobius"/>
    </source>
</evidence>
<feature type="domain" description="ABC transmembrane type-1" evidence="10">
    <location>
        <begin position="51"/>
        <end position="348"/>
    </location>
</feature>
<dbReference type="SMART" id="SM00382">
    <property type="entry name" value="AAA"/>
    <property type="match status" value="1"/>
</dbReference>
<reference evidence="11" key="1">
    <citation type="submission" date="2020-10" db="EMBL/GenBank/DDBJ databases">
        <authorList>
            <person name="Gilroy R."/>
        </authorList>
    </citation>
    <scope>NUCLEOTIDE SEQUENCE</scope>
    <source>
        <strain evidence="11">1370</strain>
    </source>
</reference>
<feature type="transmembrane region" description="Helical" evidence="8">
    <location>
        <begin position="201"/>
        <end position="221"/>
    </location>
</feature>
<keyword evidence="3" id="KW-0547">Nucleotide-binding</keyword>
<dbReference type="GO" id="GO:0034040">
    <property type="term" value="F:ATPase-coupled lipid transmembrane transporter activity"/>
    <property type="evidence" value="ECO:0007669"/>
    <property type="project" value="TreeGrafter"/>
</dbReference>
<keyword evidence="4 11" id="KW-0067">ATP-binding</keyword>
<dbReference type="SUPFAM" id="SSF90123">
    <property type="entry name" value="ABC transporter transmembrane region"/>
    <property type="match status" value="1"/>
</dbReference>
<evidence type="ECO:0000259" key="9">
    <source>
        <dbReference type="PROSITE" id="PS50893"/>
    </source>
</evidence>
<evidence type="ECO:0000256" key="1">
    <source>
        <dbReference type="ARBA" id="ARBA00004651"/>
    </source>
</evidence>
<dbReference type="InterPro" id="IPR036640">
    <property type="entry name" value="ABC1_TM_sf"/>
</dbReference>
<evidence type="ECO:0000256" key="7">
    <source>
        <dbReference type="SAM" id="MobiDB-lite"/>
    </source>
</evidence>
<dbReference type="InterPro" id="IPR027417">
    <property type="entry name" value="P-loop_NTPase"/>
</dbReference>
<evidence type="ECO:0000259" key="10">
    <source>
        <dbReference type="PROSITE" id="PS50929"/>
    </source>
</evidence>
<dbReference type="Pfam" id="PF00005">
    <property type="entry name" value="ABC_tran"/>
    <property type="match status" value="1"/>
</dbReference>
<feature type="transmembrane region" description="Helical" evidence="8">
    <location>
        <begin position="173"/>
        <end position="195"/>
    </location>
</feature>
<dbReference type="Gene3D" id="3.40.50.300">
    <property type="entry name" value="P-loop containing nucleotide triphosphate hydrolases"/>
    <property type="match status" value="1"/>
</dbReference>
<dbReference type="Gene3D" id="1.20.1560.10">
    <property type="entry name" value="ABC transporter type 1, transmembrane domain"/>
    <property type="match status" value="1"/>
</dbReference>
<dbReference type="GO" id="GO:0140359">
    <property type="term" value="F:ABC-type transporter activity"/>
    <property type="evidence" value="ECO:0007669"/>
    <property type="project" value="InterPro"/>
</dbReference>
<feature type="domain" description="ABC transporter" evidence="9">
    <location>
        <begin position="384"/>
        <end position="625"/>
    </location>
</feature>
<gene>
    <name evidence="11" type="ORF">IAD28_05235</name>
</gene>
<dbReference type="InterPro" id="IPR039421">
    <property type="entry name" value="Type_1_exporter"/>
</dbReference>
<dbReference type="GO" id="GO:0005886">
    <property type="term" value="C:plasma membrane"/>
    <property type="evidence" value="ECO:0007669"/>
    <property type="project" value="UniProtKB-SubCell"/>
</dbReference>
<feature type="transmembrane region" description="Helical" evidence="8">
    <location>
        <begin position="53"/>
        <end position="73"/>
    </location>
</feature>
<organism evidence="11 12">
    <name type="scientific">Candidatus Faeciplasma avium</name>
    <dbReference type="NCBI Taxonomy" id="2840798"/>
    <lineage>
        <taxon>Bacteria</taxon>
        <taxon>Bacillati</taxon>
        <taxon>Bacillota</taxon>
        <taxon>Clostridia</taxon>
        <taxon>Eubacteriales</taxon>
        <taxon>Oscillospiraceae</taxon>
        <taxon>Oscillospiraceae incertae sedis</taxon>
        <taxon>Candidatus Faeciplasma</taxon>
    </lineage>
</organism>
<protein>
    <submittedName>
        <fullName evidence="11">ABC transporter ATP-binding protein</fullName>
    </submittedName>
</protein>
<evidence type="ECO:0000256" key="4">
    <source>
        <dbReference type="ARBA" id="ARBA00022840"/>
    </source>
</evidence>
<keyword evidence="2 8" id="KW-0812">Transmembrane</keyword>
<evidence type="ECO:0000313" key="12">
    <source>
        <dbReference type="Proteomes" id="UP000823960"/>
    </source>
</evidence>
<dbReference type="InterPro" id="IPR011527">
    <property type="entry name" value="ABC1_TM_dom"/>
</dbReference>
<dbReference type="PROSITE" id="PS50893">
    <property type="entry name" value="ABC_TRANSPORTER_2"/>
    <property type="match status" value="1"/>
</dbReference>
<comment type="subcellular location">
    <subcellularLocation>
        <location evidence="1">Cell membrane</location>
        <topology evidence="1">Multi-pass membrane protein</topology>
    </subcellularLocation>
</comment>
<evidence type="ECO:0000256" key="3">
    <source>
        <dbReference type="ARBA" id="ARBA00022741"/>
    </source>
</evidence>
<feature type="region of interest" description="Disordered" evidence="7">
    <location>
        <begin position="635"/>
        <end position="669"/>
    </location>
</feature>
<proteinExistence type="predicted"/>
<dbReference type="SUPFAM" id="SSF52540">
    <property type="entry name" value="P-loop containing nucleoside triphosphate hydrolases"/>
    <property type="match status" value="1"/>
</dbReference>
<dbReference type="EMBL" id="DVOL01000072">
    <property type="protein sequence ID" value="HIV11075.1"/>
    <property type="molecule type" value="Genomic_DNA"/>
</dbReference>
<dbReference type="GO" id="GO:0005524">
    <property type="term" value="F:ATP binding"/>
    <property type="evidence" value="ECO:0007669"/>
    <property type="project" value="UniProtKB-KW"/>
</dbReference>
<dbReference type="GO" id="GO:0016887">
    <property type="term" value="F:ATP hydrolysis activity"/>
    <property type="evidence" value="ECO:0007669"/>
    <property type="project" value="InterPro"/>
</dbReference>
<dbReference type="Proteomes" id="UP000823960">
    <property type="component" value="Unassembled WGS sequence"/>
</dbReference>